<evidence type="ECO:0000313" key="1">
    <source>
        <dbReference type="EMBL" id="RZS67189.1"/>
    </source>
</evidence>
<name>A0A4Q7MKS9_9BACT</name>
<comment type="caution">
    <text evidence="1">The sequence shown here is derived from an EMBL/GenBank/DDBJ whole genome shotgun (WGS) entry which is preliminary data.</text>
</comment>
<protein>
    <submittedName>
        <fullName evidence="1">Uncharacterized protein</fullName>
    </submittedName>
</protein>
<accession>A0A4Q7MKS9</accession>
<dbReference type="Proteomes" id="UP000293874">
    <property type="component" value="Unassembled WGS sequence"/>
</dbReference>
<evidence type="ECO:0000313" key="2">
    <source>
        <dbReference type="Proteomes" id="UP000293874"/>
    </source>
</evidence>
<organism evidence="1 2">
    <name type="scientific">Pseudobacter ginsenosidimutans</name>
    <dbReference type="NCBI Taxonomy" id="661488"/>
    <lineage>
        <taxon>Bacteria</taxon>
        <taxon>Pseudomonadati</taxon>
        <taxon>Bacteroidota</taxon>
        <taxon>Chitinophagia</taxon>
        <taxon>Chitinophagales</taxon>
        <taxon>Chitinophagaceae</taxon>
        <taxon>Pseudobacter</taxon>
    </lineage>
</organism>
<reference evidence="1 2" key="1">
    <citation type="submission" date="2019-02" db="EMBL/GenBank/DDBJ databases">
        <title>Genomic Encyclopedia of Type Strains, Phase IV (KMG-IV): sequencing the most valuable type-strain genomes for metagenomic binning, comparative biology and taxonomic classification.</title>
        <authorList>
            <person name="Goeker M."/>
        </authorList>
    </citation>
    <scope>NUCLEOTIDE SEQUENCE [LARGE SCALE GENOMIC DNA]</scope>
    <source>
        <strain evidence="1 2">DSM 18116</strain>
    </source>
</reference>
<gene>
    <name evidence="1" type="ORF">EV199_5575</name>
</gene>
<dbReference type="AlphaFoldDB" id="A0A4Q7MKS9"/>
<proteinExistence type="predicted"/>
<sequence length="267" mass="29242">MKNSLPLFICIILAATGCNRYQYLTINSNNNNLKQAGGESREFVIENDSLQITYNFQGENAPVHIRVMNKLDRPIAIDWKRSALIVNDKAISYMIDELKTTGTAVTNSVNWNRDFSTSFTTFSAVTPLPVDWQMIPPKSFIEKTPLGVTNAFVDSRDKNTFVSSKKVLPDGTELVVKEARFTEENSPLKFRSYLTVLTEGNGSISPVVFEHAFYASNITNSMVKPSDLALGRAYVKKTTAFGTGFGVVAGAAIVGTAAALTSMSEGK</sequence>
<keyword evidence="2" id="KW-1185">Reference proteome</keyword>
<dbReference type="PROSITE" id="PS51257">
    <property type="entry name" value="PROKAR_LIPOPROTEIN"/>
    <property type="match status" value="1"/>
</dbReference>
<dbReference type="RefSeq" id="WP_130544052.1">
    <property type="nucleotide sequence ID" value="NZ_CP042431.1"/>
</dbReference>
<dbReference type="OrthoDB" id="948349at2"/>
<dbReference type="EMBL" id="SGXA01000004">
    <property type="protein sequence ID" value="RZS67189.1"/>
    <property type="molecule type" value="Genomic_DNA"/>
</dbReference>